<accession>A0A9P1DEX1</accession>
<keyword evidence="1" id="KW-0802">TPR repeat</keyword>
<dbReference type="SUPFAM" id="SSF48371">
    <property type="entry name" value="ARM repeat"/>
    <property type="match status" value="1"/>
</dbReference>
<dbReference type="GO" id="GO:0016491">
    <property type="term" value="F:oxidoreductase activity"/>
    <property type="evidence" value="ECO:0007669"/>
    <property type="project" value="TreeGrafter"/>
</dbReference>
<dbReference type="EMBL" id="CAMXCT010004423">
    <property type="protein sequence ID" value="CAI4008946.1"/>
    <property type="molecule type" value="Genomic_DNA"/>
</dbReference>
<dbReference type="EMBL" id="CAMXCT020004423">
    <property type="protein sequence ID" value="CAL1162321.1"/>
    <property type="molecule type" value="Genomic_DNA"/>
</dbReference>
<dbReference type="PANTHER" id="PTHR12697">
    <property type="entry name" value="PBS LYASE HEAT-LIKE PROTEIN"/>
    <property type="match status" value="1"/>
</dbReference>
<evidence type="ECO:0000256" key="1">
    <source>
        <dbReference type="PROSITE-ProRule" id="PRU00339"/>
    </source>
</evidence>
<dbReference type="EMBL" id="CAMXCT030004423">
    <property type="protein sequence ID" value="CAL4796258.1"/>
    <property type="molecule type" value="Genomic_DNA"/>
</dbReference>
<dbReference type="SMART" id="SM00567">
    <property type="entry name" value="EZ_HEAT"/>
    <property type="match status" value="5"/>
</dbReference>
<reference evidence="3" key="2">
    <citation type="submission" date="2024-04" db="EMBL/GenBank/DDBJ databases">
        <authorList>
            <person name="Chen Y."/>
            <person name="Shah S."/>
            <person name="Dougan E. K."/>
            <person name="Thang M."/>
            <person name="Chan C."/>
        </authorList>
    </citation>
    <scope>NUCLEOTIDE SEQUENCE [LARGE SCALE GENOMIC DNA]</scope>
</reference>
<dbReference type="AlphaFoldDB" id="A0A9P1DEX1"/>
<organism evidence="2">
    <name type="scientific">Cladocopium goreaui</name>
    <dbReference type="NCBI Taxonomy" id="2562237"/>
    <lineage>
        <taxon>Eukaryota</taxon>
        <taxon>Sar</taxon>
        <taxon>Alveolata</taxon>
        <taxon>Dinophyceae</taxon>
        <taxon>Suessiales</taxon>
        <taxon>Symbiodiniaceae</taxon>
        <taxon>Cladocopium</taxon>
    </lineage>
</organism>
<dbReference type="PANTHER" id="PTHR12697:SF5">
    <property type="entry name" value="DEOXYHYPUSINE HYDROXYLASE"/>
    <property type="match status" value="1"/>
</dbReference>
<keyword evidence="4" id="KW-1185">Reference proteome</keyword>
<name>A0A9P1DEX1_9DINO</name>
<evidence type="ECO:0000313" key="4">
    <source>
        <dbReference type="Proteomes" id="UP001152797"/>
    </source>
</evidence>
<protein>
    <recommendedName>
        <fullName evidence="5">Protein unc-45 homolog B</fullName>
    </recommendedName>
</protein>
<comment type="caution">
    <text evidence="2">The sequence shown here is derived from an EMBL/GenBank/DDBJ whole genome shotgun (WGS) entry which is preliminary data.</text>
</comment>
<proteinExistence type="predicted"/>
<evidence type="ECO:0008006" key="5">
    <source>
        <dbReference type="Google" id="ProtNLM"/>
    </source>
</evidence>
<dbReference type="SUPFAM" id="SSF48452">
    <property type="entry name" value="TPR-like"/>
    <property type="match status" value="1"/>
</dbReference>
<dbReference type="InterPro" id="IPR011989">
    <property type="entry name" value="ARM-like"/>
</dbReference>
<dbReference type="Gene3D" id="1.25.10.10">
    <property type="entry name" value="Leucine-rich Repeat Variant"/>
    <property type="match status" value="3"/>
</dbReference>
<dbReference type="InterPro" id="IPR011990">
    <property type="entry name" value="TPR-like_helical_dom_sf"/>
</dbReference>
<reference evidence="2" key="1">
    <citation type="submission" date="2022-10" db="EMBL/GenBank/DDBJ databases">
        <authorList>
            <person name="Chen Y."/>
            <person name="Dougan E. K."/>
            <person name="Chan C."/>
            <person name="Rhodes N."/>
            <person name="Thang M."/>
        </authorList>
    </citation>
    <scope>NUCLEOTIDE SEQUENCE</scope>
</reference>
<dbReference type="SMART" id="SM00028">
    <property type="entry name" value="TPR"/>
    <property type="match status" value="3"/>
</dbReference>
<evidence type="ECO:0000313" key="3">
    <source>
        <dbReference type="EMBL" id="CAL1162321.1"/>
    </source>
</evidence>
<dbReference type="Pfam" id="PF13181">
    <property type="entry name" value="TPR_8"/>
    <property type="match status" value="1"/>
</dbReference>
<dbReference type="InterPro" id="IPR019734">
    <property type="entry name" value="TPR_rpt"/>
</dbReference>
<feature type="repeat" description="TPR" evidence="1">
    <location>
        <begin position="656"/>
        <end position="689"/>
    </location>
</feature>
<dbReference type="InterPro" id="IPR016024">
    <property type="entry name" value="ARM-type_fold"/>
</dbReference>
<dbReference type="Proteomes" id="UP001152797">
    <property type="component" value="Unassembled WGS sequence"/>
</dbReference>
<sequence>MARKSLAEGLQGLRRQRLSAVAEAGQLLQDQNHKVRQCMLRALSTAGPSAASPCTEAMVLCLEDQEPDVRGEAVRSLCQLSAEDGVDGLNPERIAKVVAPLISQQSQRVIDHAAEGLAALGDVAAPLVLPYLIHGEKSERQAAVQVLRRLREAGLSHVAGLLAHQDADVRRAALRVFQGSDSSGQEVMRFIPGIAEDIGQLLQDPEPKVRGVAALALCRLGSKASKPFAEQLIFMLQNPSADGAELRDVLAALASLGSSGDWAAEAVAGCLWLEHWSVRRAAAETYGQIVGPRRFDPFTEMNDDELDDAMAAPVDREAAALQLSKLLKDHVVEVAESAAKALANLGLEGAREAVQIARCLDDDYGLSQAALDALVKLLSHECFATKEAAAAGVAMYFNQGGQAPKTARGLLVEALLREARCEERNVREECIRALGGLAHQEQRSKWQQRILKEVTQTALDDVQMSVKRCAIEVLGKLNLPPEAADQRESVLNMLAKSSPSRQLRRYASQALEISRPRTRITTTSMRETRVGAPMKELSKLVGSLRTTLDQAEASERLLDELASADSSRAWHLERLLWQTWYFHENPVAMTLLSEGSNLMDEGDLELAKQCFLHAATLEPSWAEAWNRLATVDYLLGNYNYSLKEIDKTLELQPRHFGALSGKGLVYLKLERFQNAIEAFQDAQEVVPTSESLKHNIEYTEALQKEAAMMMHF</sequence>
<dbReference type="OrthoDB" id="423088at2759"/>
<dbReference type="InterPro" id="IPR004155">
    <property type="entry name" value="PBS_lyase_HEAT"/>
</dbReference>
<feature type="repeat" description="TPR" evidence="1">
    <location>
        <begin position="622"/>
        <end position="655"/>
    </location>
</feature>
<dbReference type="PROSITE" id="PS50005">
    <property type="entry name" value="TPR"/>
    <property type="match status" value="2"/>
</dbReference>
<evidence type="ECO:0000313" key="2">
    <source>
        <dbReference type="EMBL" id="CAI4008946.1"/>
    </source>
</evidence>
<gene>
    <name evidence="2" type="ORF">C1SCF055_LOCUS34336</name>
</gene>
<dbReference type="Gene3D" id="1.25.40.10">
    <property type="entry name" value="Tetratricopeptide repeat domain"/>
    <property type="match status" value="1"/>
</dbReference>